<evidence type="ECO:0000313" key="10">
    <source>
        <dbReference type="Proteomes" id="UP000504603"/>
    </source>
</evidence>
<dbReference type="Gene3D" id="3.40.50.150">
    <property type="entry name" value="Vaccinia Virus protein VP39"/>
    <property type="match status" value="1"/>
</dbReference>
<dbReference type="Gene3D" id="3.30.1960.10">
    <property type="entry name" value="tRNA wybutosine-synthesizing-like"/>
    <property type="match status" value="1"/>
</dbReference>
<dbReference type="Pfam" id="PF01344">
    <property type="entry name" value="Kelch_1"/>
    <property type="match status" value="1"/>
</dbReference>
<dbReference type="InterPro" id="IPR030382">
    <property type="entry name" value="MeTrfase_TRM5/TYW2"/>
</dbReference>
<comment type="catalytic activity">
    <reaction evidence="7">
        <text>4-demethylwyosine(37) in tRNA(Phe) + S-adenosyl-L-methionine = 4-demethyl-7-[(3S)-3-amino-3-carboxypropyl]wyosine(37) in tRNA(Phe) + S-methyl-5'-thioadenosine + H(+)</text>
        <dbReference type="Rhea" id="RHEA:36355"/>
        <dbReference type="Rhea" id="RHEA-COMP:10164"/>
        <dbReference type="Rhea" id="RHEA-COMP:10378"/>
        <dbReference type="ChEBI" id="CHEBI:15378"/>
        <dbReference type="ChEBI" id="CHEBI:17509"/>
        <dbReference type="ChEBI" id="CHEBI:59789"/>
        <dbReference type="ChEBI" id="CHEBI:64315"/>
        <dbReference type="ChEBI" id="CHEBI:73550"/>
        <dbReference type="EC" id="2.5.1.114"/>
    </reaction>
</comment>
<dbReference type="GeneID" id="111012371"/>
<protein>
    <submittedName>
        <fullName evidence="11">tRNA wybutosine-synthesizing protein 2/3/4</fullName>
    </submittedName>
</protein>
<evidence type="ECO:0000313" key="11">
    <source>
        <dbReference type="RefSeq" id="XP_022142199.1"/>
    </source>
</evidence>
<dbReference type="InterPro" id="IPR006652">
    <property type="entry name" value="Kelch_1"/>
</dbReference>
<evidence type="ECO:0000256" key="1">
    <source>
        <dbReference type="ARBA" id="ARBA00004797"/>
    </source>
</evidence>
<reference evidence="11" key="1">
    <citation type="submission" date="2025-08" db="UniProtKB">
        <authorList>
            <consortium name="RefSeq"/>
        </authorList>
    </citation>
    <scope>IDENTIFICATION</scope>
    <source>
        <strain evidence="11">OHB3-1</strain>
    </source>
</reference>
<dbReference type="UniPathway" id="UPA00375"/>
<proteinExistence type="predicted"/>
<dbReference type="SUPFAM" id="SSF53335">
    <property type="entry name" value="S-adenosyl-L-methionine-dependent methyltransferases"/>
    <property type="match status" value="1"/>
</dbReference>
<dbReference type="AlphaFoldDB" id="A0A6J1CKW3"/>
<keyword evidence="10" id="KW-1185">Reference proteome</keyword>
<dbReference type="PANTHER" id="PTHR23245">
    <property type="entry name" value="TRNA METHYLTRANSFERASE"/>
    <property type="match status" value="1"/>
</dbReference>
<accession>A0A6J1CKW3</accession>
<dbReference type="KEGG" id="mcha:111012371"/>
<dbReference type="GO" id="GO:0102522">
    <property type="term" value="F:tRNA 4-demethylwyosine alpha-amino-alpha-carboxypropyltransferase activity"/>
    <property type="evidence" value="ECO:0007669"/>
    <property type="project" value="UniProtKB-EC"/>
</dbReference>
<dbReference type="InterPro" id="IPR056744">
    <property type="entry name" value="TRM5/TYW2-like_N"/>
</dbReference>
<feature type="region of interest" description="Disordered" evidence="8">
    <location>
        <begin position="1"/>
        <end position="26"/>
    </location>
</feature>
<evidence type="ECO:0000256" key="4">
    <source>
        <dbReference type="ARBA" id="ARBA00022691"/>
    </source>
</evidence>
<dbReference type="RefSeq" id="XP_022142199.1">
    <property type="nucleotide sequence ID" value="XM_022286507.1"/>
</dbReference>
<dbReference type="Proteomes" id="UP000504603">
    <property type="component" value="Unplaced"/>
</dbReference>
<dbReference type="InterPro" id="IPR015915">
    <property type="entry name" value="Kelch-typ_b-propeller"/>
</dbReference>
<evidence type="ECO:0000256" key="2">
    <source>
        <dbReference type="ARBA" id="ARBA00022603"/>
    </source>
</evidence>
<evidence type="ECO:0000256" key="7">
    <source>
        <dbReference type="ARBA" id="ARBA00049400"/>
    </source>
</evidence>
<dbReference type="PROSITE" id="PS51684">
    <property type="entry name" value="SAM_MT_TRM5_TYW2"/>
    <property type="match status" value="1"/>
</dbReference>
<dbReference type="GO" id="GO:0030488">
    <property type="term" value="P:tRNA methylation"/>
    <property type="evidence" value="ECO:0007669"/>
    <property type="project" value="TreeGrafter"/>
</dbReference>
<comment type="catalytic activity">
    <reaction evidence="6">
        <text>4-demethyl-7-[(3S)-3-amino-3-carboxypropyl]wyosine(37) in tRNA(Phe) + S-adenosyl-L-methionine = 7-[(3S)-3-amino-3-carboxypropyl]wyosine(37) in tRNA(Phe) + S-adenosyl-L-homocysteine + H(+)</text>
        <dbReference type="Rhea" id="RHEA:36635"/>
        <dbReference type="Rhea" id="RHEA-COMP:10378"/>
        <dbReference type="Rhea" id="RHEA-COMP:10379"/>
        <dbReference type="ChEBI" id="CHEBI:15378"/>
        <dbReference type="ChEBI" id="CHEBI:57856"/>
        <dbReference type="ChEBI" id="CHEBI:59789"/>
        <dbReference type="ChEBI" id="CHEBI:73543"/>
        <dbReference type="ChEBI" id="CHEBI:73550"/>
        <dbReference type="EC" id="2.1.1.282"/>
    </reaction>
</comment>
<dbReference type="Pfam" id="PF02475">
    <property type="entry name" value="TRM5-TYW2_MTfase"/>
    <property type="match status" value="1"/>
</dbReference>
<evidence type="ECO:0000256" key="5">
    <source>
        <dbReference type="ARBA" id="ARBA00022694"/>
    </source>
</evidence>
<dbReference type="InterPro" id="IPR029063">
    <property type="entry name" value="SAM-dependent_MTases_sf"/>
</dbReference>
<dbReference type="SUPFAM" id="SSF111278">
    <property type="entry name" value="SSo0622-like"/>
    <property type="match status" value="1"/>
</dbReference>
<keyword evidence="3" id="KW-0808">Transferase</keyword>
<dbReference type="FunFam" id="3.30.1960.10:FF:000002">
    <property type="entry name" value="tRNA wybutosine-synthesizing protein 2/3/4"/>
    <property type="match status" value="1"/>
</dbReference>
<dbReference type="GO" id="GO:0008175">
    <property type="term" value="F:tRNA methyltransferase activity"/>
    <property type="evidence" value="ECO:0007669"/>
    <property type="project" value="TreeGrafter"/>
</dbReference>
<dbReference type="GO" id="GO:0005737">
    <property type="term" value="C:cytoplasm"/>
    <property type="evidence" value="ECO:0007669"/>
    <property type="project" value="TreeGrafter"/>
</dbReference>
<evidence type="ECO:0000259" key="9">
    <source>
        <dbReference type="PROSITE" id="PS51684"/>
    </source>
</evidence>
<dbReference type="SUPFAM" id="SSF117281">
    <property type="entry name" value="Kelch motif"/>
    <property type="match status" value="1"/>
</dbReference>
<dbReference type="GO" id="GO:0031591">
    <property type="term" value="P:wybutosine biosynthetic process"/>
    <property type="evidence" value="ECO:0007669"/>
    <property type="project" value="TreeGrafter"/>
</dbReference>
<dbReference type="InterPro" id="IPR036602">
    <property type="entry name" value="tRNA_yW-synthesising-like_sf"/>
</dbReference>
<dbReference type="Pfam" id="PF24681">
    <property type="entry name" value="Kelch_KLHDC2_KLHL20_DRC7"/>
    <property type="match status" value="1"/>
</dbReference>
<dbReference type="PANTHER" id="PTHR23245:SF25">
    <property type="entry name" value="TRNA WYBUTOSINE-SYNTHESIZING PROTEIN 2 HOMOLOG"/>
    <property type="match status" value="1"/>
</dbReference>
<dbReference type="Pfam" id="PF02676">
    <property type="entry name" value="TYW3"/>
    <property type="match status" value="1"/>
</dbReference>
<dbReference type="Pfam" id="PF25133">
    <property type="entry name" value="TYW2_N_2"/>
    <property type="match status" value="1"/>
</dbReference>
<evidence type="ECO:0000256" key="8">
    <source>
        <dbReference type="SAM" id="MobiDB-lite"/>
    </source>
</evidence>
<organism evidence="10 11">
    <name type="scientific">Momordica charantia</name>
    <name type="common">Bitter gourd</name>
    <name type="synonym">Balsam pear</name>
    <dbReference type="NCBI Taxonomy" id="3673"/>
    <lineage>
        <taxon>Eukaryota</taxon>
        <taxon>Viridiplantae</taxon>
        <taxon>Streptophyta</taxon>
        <taxon>Embryophyta</taxon>
        <taxon>Tracheophyta</taxon>
        <taxon>Spermatophyta</taxon>
        <taxon>Magnoliopsida</taxon>
        <taxon>eudicotyledons</taxon>
        <taxon>Gunneridae</taxon>
        <taxon>Pentapetalae</taxon>
        <taxon>rosids</taxon>
        <taxon>fabids</taxon>
        <taxon>Cucurbitales</taxon>
        <taxon>Cucurbitaceae</taxon>
        <taxon>Momordiceae</taxon>
        <taxon>Momordica</taxon>
    </lineage>
</organism>
<keyword evidence="2" id="KW-0489">Methyltransferase</keyword>
<dbReference type="FunFam" id="3.40.50.150:FF:000131">
    <property type="entry name" value="tRNA wybutosine-synthesizing protein 2/3/4"/>
    <property type="match status" value="1"/>
</dbReference>
<comment type="pathway">
    <text evidence="1">tRNA modification; wybutosine-tRNA(Phe) biosynthesis.</text>
</comment>
<dbReference type="FunFam" id="2.120.10.80:FF:000128">
    <property type="entry name" value="tRNA wybutosine-synthesizing protein 2/3/4"/>
    <property type="match status" value="1"/>
</dbReference>
<sequence length="1057" mass="116987">MEFEKRKAATMASLGSTETDKSPKGSLDTPIIPLINTLNTHPSYFTTSSCSGRISILSQPITSASAVAVKPKKKALGGSWLLVTHEFADPDSVVDLLFRSPSTNGELSEIVFRFEPLIIAVECKDLGSAQALVSSAISCGFRESGITSASKRVIIAIRCSIRMEVPLGTTEKIMVSPEYVRYLVDVANEKMEANKKRTDGFFKTMQSSVSVVSNVSQTCHGILSREAMGDVNDSVDSKGHVCADEEDDGAALEGGDRNATGSSEACSHSLSVEQMDIVGEPMAKLFIWGHSATTIHNKVIVFGGFGGMGRHARRNDLLQLDMSSCSLQTINVEDSPSPRLGHTSSLVGDFIYVIGGRTDPTCILNDVWVFNTTLEKWTLLECTGSPFSPRHRHAAAAVGSKIYVFGGLENDRISSSLIVLDTDSHQWKEIQAGGEHPCGRHSHSMVSCGSHIYMFGGYDGEKTLGDLYTFDADACFWKKENIAGRTPNARFSHAMFVYKNYIGIIGGCPVTQTCQQLSLLDLHLHSWTHVSLKCIGKGLFVRSTASVVGDDVVLIGGGASCYAFGTMFSEPMKIRLHPLMSSEVILGHPETIEKVANHLIEELEQKNRDPECLLNGNAQSFNEASGFTIEREKPNLHEQKQQGALYWILQIEKKYAKLGKDILKTFGWLDLGRKVSSRSSGGTHICFPVNSKFCDIFDEKQSWWGDQIYQKNDFHVSELVSCEGFRPNKCSYLEALNMLKKCDATKLVDEVVEIKTATKSPYKKMSEAVYSLIKHNGLSEELLEELPTRWERLGDIVVLPVTSFKDPIWDTVGEELWPMIAKSLCTSRLARQGRVASTGTRDSNLEILVGDNGWVDHRENGIAYSFDATKCMFSWGNLSEKLRMAHLDCKEETIVDLFAGIGYFVLPFLVGAKAKLVYACEWNPHAIEALKRNLQANCVSNRCIILEGDNRETAPKGVADRVCLGLLPTSEGSWVTAVRTLRSEGGMLHVHDNVKDSEEELWTRHLLQSIAEIARSEGHHWDVSIEHVERVKWYAPHIRHLVADVKCRRIQQNRLST</sequence>
<gene>
    <name evidence="11" type="primary">LOC111012371</name>
</gene>
<keyword evidence="5" id="KW-0819">tRNA processing</keyword>
<dbReference type="Gene3D" id="3.30.300.110">
    <property type="entry name" value="Met-10+ protein-like domains"/>
    <property type="match status" value="1"/>
</dbReference>
<dbReference type="InterPro" id="IPR003827">
    <property type="entry name" value="tRNA_yW-synthesising"/>
</dbReference>
<keyword evidence="4" id="KW-0949">S-adenosyl-L-methionine</keyword>
<dbReference type="CDD" id="cd02440">
    <property type="entry name" value="AdoMet_MTases"/>
    <property type="match status" value="1"/>
</dbReference>
<feature type="region of interest" description="Disordered" evidence="8">
    <location>
        <begin position="246"/>
        <end position="265"/>
    </location>
</feature>
<dbReference type="InterPro" id="IPR056743">
    <property type="entry name" value="TRM5-TYW2-like_MTfase"/>
</dbReference>
<evidence type="ECO:0000256" key="3">
    <source>
        <dbReference type="ARBA" id="ARBA00022679"/>
    </source>
</evidence>
<feature type="domain" description="SAM-dependent methyltransferase TRM5/TYW2-type" evidence="9">
    <location>
        <begin position="790"/>
        <end position="1049"/>
    </location>
</feature>
<dbReference type="OrthoDB" id="263283at2759"/>
<name>A0A6J1CKW3_MOMCH</name>
<dbReference type="Gene3D" id="2.120.10.80">
    <property type="entry name" value="Kelch-type beta propeller"/>
    <property type="match status" value="2"/>
</dbReference>
<evidence type="ECO:0000256" key="6">
    <source>
        <dbReference type="ARBA" id="ARBA00049202"/>
    </source>
</evidence>